<dbReference type="EMBL" id="CBTK010000278">
    <property type="protein sequence ID" value="CDH46813.1"/>
    <property type="molecule type" value="Genomic_DNA"/>
</dbReference>
<dbReference type="PANTHER" id="PTHR32309">
    <property type="entry name" value="TYROSINE-PROTEIN KINASE"/>
    <property type="match status" value="1"/>
</dbReference>
<protein>
    <submittedName>
        <fullName evidence="3">Protein-tyrosine kinase</fullName>
    </submittedName>
</protein>
<organism evidence="3 4">
    <name type="scientific">Candidatus Contendobacter odensis Run_B_J11</name>
    <dbReference type="NCBI Taxonomy" id="1400861"/>
    <lineage>
        <taxon>Bacteria</taxon>
        <taxon>Pseudomonadati</taxon>
        <taxon>Pseudomonadota</taxon>
        <taxon>Gammaproteobacteria</taxon>
        <taxon>Candidatus Competibacteraceae</taxon>
        <taxon>Candidatus Contendibacter</taxon>
    </lineage>
</organism>
<dbReference type="CDD" id="cd05387">
    <property type="entry name" value="BY-kinase"/>
    <property type="match status" value="1"/>
</dbReference>
<accession>A0A7U7GEP8</accession>
<dbReference type="RefSeq" id="WP_081756486.1">
    <property type="nucleotide sequence ID" value="NZ_CBTK010000278.1"/>
</dbReference>
<proteinExistence type="predicted"/>
<dbReference type="NCBIfam" id="TIGR01007">
    <property type="entry name" value="eps_fam"/>
    <property type="match status" value="1"/>
</dbReference>
<dbReference type="InterPro" id="IPR050445">
    <property type="entry name" value="Bact_polysacc_biosynth/exp"/>
</dbReference>
<dbReference type="Proteomes" id="UP000019184">
    <property type="component" value="Unassembled WGS sequence"/>
</dbReference>
<keyword evidence="4" id="KW-1185">Reference proteome</keyword>
<keyword evidence="3" id="KW-0808">Transferase</keyword>
<sequence>MDSIEKAMLGRSHAPSAPPVVVPKIEENAIERAIGRAAVAPVAAPVAPKRTQRSVTLNMEWISAAGMLVPDTRRSRIKEEYRHVKRPLLMNIDGKGASTVEHANLIMVTSARPGEGKTFTACNLALSIAAERDRTVLLVDADVVKPSVARVLGFEAALGLVDFLIDDQLDLADVLLDTNVPSLTILPAGSKHHLSTELLASENMLKLATEMSSRYPDRIIIFDSPPLLATTEASVLASLMGQVIMVVSAGRTQQSHVKEALALLNPNQIVGFVLNKARGTLGSDYYSYGYGYGYGSDADTESR</sequence>
<dbReference type="InterPro" id="IPR033756">
    <property type="entry name" value="YlxH/NBP35"/>
</dbReference>
<keyword evidence="2" id="KW-0067">ATP-binding</keyword>
<keyword evidence="1" id="KW-0547">Nucleotide-binding</keyword>
<evidence type="ECO:0000256" key="1">
    <source>
        <dbReference type="ARBA" id="ARBA00022741"/>
    </source>
</evidence>
<comment type="caution">
    <text evidence="3">The sequence shown here is derived from an EMBL/GenBank/DDBJ whole genome shotgun (WGS) entry which is preliminary data.</text>
</comment>
<keyword evidence="3" id="KW-0418">Kinase</keyword>
<gene>
    <name evidence="3" type="ORF">BN874_610024</name>
</gene>
<name>A0A7U7GEP8_9GAMM</name>
<dbReference type="SUPFAM" id="SSF52540">
    <property type="entry name" value="P-loop containing nucleoside triphosphate hydrolases"/>
    <property type="match status" value="1"/>
</dbReference>
<dbReference type="Pfam" id="PF10609">
    <property type="entry name" value="ParA"/>
    <property type="match status" value="1"/>
</dbReference>
<evidence type="ECO:0000313" key="3">
    <source>
        <dbReference type="EMBL" id="CDH46813.1"/>
    </source>
</evidence>
<keyword evidence="3" id="KW-0829">Tyrosine-protein kinase</keyword>
<dbReference type="AlphaFoldDB" id="A0A7U7GEP8"/>
<reference evidence="3 4" key="1">
    <citation type="journal article" date="2014" name="ISME J.">
        <title>Candidatus Competibacter-lineage genomes retrieved from metagenomes reveal functional metabolic diversity.</title>
        <authorList>
            <person name="McIlroy S.J."/>
            <person name="Albertsen M."/>
            <person name="Andresen E.K."/>
            <person name="Saunders A.M."/>
            <person name="Kristiansen R."/>
            <person name="Stokholm-Bjerregaard M."/>
            <person name="Nielsen K.L."/>
            <person name="Nielsen P.H."/>
        </authorList>
    </citation>
    <scope>NUCLEOTIDE SEQUENCE [LARGE SCALE GENOMIC DNA]</scope>
    <source>
        <strain evidence="3 4">Run_B_J11</strain>
    </source>
</reference>
<evidence type="ECO:0000256" key="2">
    <source>
        <dbReference type="ARBA" id="ARBA00022840"/>
    </source>
</evidence>
<dbReference type="GO" id="GO:0005524">
    <property type="term" value="F:ATP binding"/>
    <property type="evidence" value="ECO:0007669"/>
    <property type="project" value="UniProtKB-KW"/>
</dbReference>
<evidence type="ECO:0000313" key="4">
    <source>
        <dbReference type="Proteomes" id="UP000019184"/>
    </source>
</evidence>
<dbReference type="Gene3D" id="3.40.50.300">
    <property type="entry name" value="P-loop containing nucleotide triphosphate hydrolases"/>
    <property type="match status" value="1"/>
</dbReference>
<dbReference type="PANTHER" id="PTHR32309:SF31">
    <property type="entry name" value="CAPSULAR EXOPOLYSACCHARIDE FAMILY"/>
    <property type="match status" value="1"/>
</dbReference>
<dbReference type="InterPro" id="IPR027417">
    <property type="entry name" value="P-loop_NTPase"/>
</dbReference>
<dbReference type="GO" id="GO:0004713">
    <property type="term" value="F:protein tyrosine kinase activity"/>
    <property type="evidence" value="ECO:0007669"/>
    <property type="project" value="UniProtKB-KW"/>
</dbReference>
<dbReference type="NCBIfam" id="TIGR03018">
    <property type="entry name" value="pepcterm_TyrKin"/>
    <property type="match status" value="1"/>
</dbReference>
<dbReference type="InterPro" id="IPR005702">
    <property type="entry name" value="Wzc-like_C"/>
</dbReference>
<dbReference type="OrthoDB" id="9775724at2"/>